<dbReference type="InterPro" id="IPR002346">
    <property type="entry name" value="Mopterin_DH_FAD-bd"/>
</dbReference>
<dbReference type="STRING" id="53378.BRW65_17745"/>
<keyword evidence="2" id="KW-0274">FAD</keyword>
<dbReference type="Pfam" id="PF03450">
    <property type="entry name" value="CO_deh_flav_C"/>
    <property type="match status" value="1"/>
</dbReference>
<dbReference type="GO" id="GO:0071949">
    <property type="term" value="F:FAD binding"/>
    <property type="evidence" value="ECO:0007669"/>
    <property type="project" value="InterPro"/>
</dbReference>
<evidence type="ECO:0000313" key="5">
    <source>
        <dbReference type="EMBL" id="OJZ71945.1"/>
    </source>
</evidence>
<name>A0A1Q4HS43_9MYCO</name>
<evidence type="ECO:0000259" key="4">
    <source>
        <dbReference type="PROSITE" id="PS51387"/>
    </source>
</evidence>
<dbReference type="InterPro" id="IPR005107">
    <property type="entry name" value="CO_DH_flav_C"/>
</dbReference>
<evidence type="ECO:0000256" key="2">
    <source>
        <dbReference type="ARBA" id="ARBA00022827"/>
    </source>
</evidence>
<evidence type="ECO:0000256" key="3">
    <source>
        <dbReference type="ARBA" id="ARBA00023002"/>
    </source>
</evidence>
<keyword evidence="1" id="KW-0285">Flavoprotein</keyword>
<dbReference type="InterPro" id="IPR036683">
    <property type="entry name" value="CO_DH_flav_C_dom_sf"/>
</dbReference>
<reference evidence="5 6" key="1">
    <citation type="submission" date="2016-11" db="EMBL/GenBank/DDBJ databases">
        <title>Genome sequences of unsequenced Mycobacteria.</title>
        <authorList>
            <person name="Greninger A.L."/>
            <person name="Fang F."/>
            <person name="Jerome K.R."/>
        </authorList>
    </citation>
    <scope>NUCLEOTIDE SEQUENCE [LARGE SCALE GENOMIC DNA]</scope>
    <source>
        <strain evidence="5 6">M11</strain>
    </source>
</reference>
<dbReference type="OrthoDB" id="9793944at2"/>
<dbReference type="SUPFAM" id="SSF55447">
    <property type="entry name" value="CO dehydrogenase flavoprotein C-terminal domain-like"/>
    <property type="match status" value="1"/>
</dbReference>
<dbReference type="EMBL" id="MPNT01000016">
    <property type="protein sequence ID" value="OJZ71945.1"/>
    <property type="molecule type" value="Genomic_DNA"/>
</dbReference>
<dbReference type="InterPro" id="IPR036318">
    <property type="entry name" value="FAD-bd_PCMH-like_sf"/>
</dbReference>
<dbReference type="SMART" id="SM01092">
    <property type="entry name" value="CO_deh_flav_C"/>
    <property type="match status" value="1"/>
</dbReference>
<evidence type="ECO:0000256" key="1">
    <source>
        <dbReference type="ARBA" id="ARBA00022630"/>
    </source>
</evidence>
<dbReference type="PANTHER" id="PTHR42659:SF2">
    <property type="entry name" value="XANTHINE DEHYDROGENASE SUBUNIT C-RELATED"/>
    <property type="match status" value="1"/>
</dbReference>
<protein>
    <submittedName>
        <fullName evidence="5">Carbon monoxide dehydrogenase</fullName>
    </submittedName>
</protein>
<dbReference type="InterPro" id="IPR016169">
    <property type="entry name" value="FAD-bd_PCMH_sub2"/>
</dbReference>
<dbReference type="Gene3D" id="3.30.43.10">
    <property type="entry name" value="Uridine Diphospho-n-acetylenolpyruvylglucosamine Reductase, domain 2"/>
    <property type="match status" value="1"/>
</dbReference>
<keyword evidence="6" id="KW-1185">Reference proteome</keyword>
<dbReference type="Gene3D" id="3.30.390.50">
    <property type="entry name" value="CO dehydrogenase flavoprotein, C-terminal domain"/>
    <property type="match status" value="1"/>
</dbReference>
<organism evidence="5 6">
    <name type="scientific">Mycobacterium paraffinicum</name>
    <dbReference type="NCBI Taxonomy" id="53378"/>
    <lineage>
        <taxon>Bacteria</taxon>
        <taxon>Bacillati</taxon>
        <taxon>Actinomycetota</taxon>
        <taxon>Actinomycetes</taxon>
        <taxon>Mycobacteriales</taxon>
        <taxon>Mycobacteriaceae</taxon>
        <taxon>Mycobacterium</taxon>
    </lineage>
</organism>
<dbReference type="GO" id="GO:0016491">
    <property type="term" value="F:oxidoreductase activity"/>
    <property type="evidence" value="ECO:0007669"/>
    <property type="project" value="UniProtKB-KW"/>
</dbReference>
<dbReference type="InterPro" id="IPR016167">
    <property type="entry name" value="FAD-bd_PCMH_sub1"/>
</dbReference>
<dbReference type="InterPro" id="IPR051312">
    <property type="entry name" value="Diverse_Substr_Oxidored"/>
</dbReference>
<proteinExistence type="predicted"/>
<comment type="caution">
    <text evidence="5">The sequence shown here is derived from an EMBL/GenBank/DDBJ whole genome shotgun (WGS) entry which is preliminary data.</text>
</comment>
<dbReference type="SUPFAM" id="SSF56176">
    <property type="entry name" value="FAD-binding/transporter-associated domain-like"/>
    <property type="match status" value="1"/>
</dbReference>
<evidence type="ECO:0000313" key="6">
    <source>
        <dbReference type="Proteomes" id="UP000186438"/>
    </source>
</evidence>
<dbReference type="Gene3D" id="3.30.465.10">
    <property type="match status" value="1"/>
</dbReference>
<feature type="domain" description="FAD-binding PCMH-type" evidence="4">
    <location>
        <begin position="1"/>
        <end position="175"/>
    </location>
</feature>
<dbReference type="PROSITE" id="PS51387">
    <property type="entry name" value="FAD_PCMH"/>
    <property type="match status" value="1"/>
</dbReference>
<dbReference type="Pfam" id="PF00941">
    <property type="entry name" value="FAD_binding_5"/>
    <property type="match status" value="1"/>
</dbReference>
<dbReference type="RefSeq" id="WP_073876919.1">
    <property type="nucleotide sequence ID" value="NZ_MPNT01000016.1"/>
</dbReference>
<dbReference type="InterPro" id="IPR016166">
    <property type="entry name" value="FAD-bd_PCMH"/>
</dbReference>
<keyword evidence="3" id="KW-0560">Oxidoreductase</keyword>
<dbReference type="Proteomes" id="UP000186438">
    <property type="component" value="Unassembled WGS sequence"/>
</dbReference>
<sequence>MKPAPFDYVAARSVDDVVAALADGDAHVLAGGQSLVLEMNFRAIRPRRLVDINGVAGFDRMTRDGTVLRVGPLVRHRAFESDCAPGPLGELLRRVAHHIAHPPIRARGTMLGSLAYAHPAAEWPAIAVALGAEVDLLGTGGHRTVHAKDFFTGPFSSVRRPDELLVAVRLPLLPDGTAVGFVEHRRTHASFAELAVAVAVTVADGRVASASVGLVNAADRPVRAAAAEAALIGRPFDDDAVAAAARAAAESDADPLPQPHADIEYQRHAVGVLTRRALAQARAPR</sequence>
<accession>A0A1Q4HS43</accession>
<gene>
    <name evidence="5" type="ORF">BRW65_17745</name>
</gene>
<dbReference type="PANTHER" id="PTHR42659">
    <property type="entry name" value="XANTHINE DEHYDROGENASE SUBUNIT C-RELATED"/>
    <property type="match status" value="1"/>
</dbReference>
<dbReference type="AlphaFoldDB" id="A0A1Q4HS43"/>